<dbReference type="SUPFAM" id="SSF52172">
    <property type="entry name" value="CheY-like"/>
    <property type="match status" value="1"/>
</dbReference>
<evidence type="ECO:0000313" key="4">
    <source>
        <dbReference type="Proteomes" id="UP000193870"/>
    </source>
</evidence>
<dbReference type="Proteomes" id="UP000193870">
    <property type="component" value="Unassembled WGS sequence"/>
</dbReference>
<proteinExistence type="predicted"/>
<dbReference type="SMART" id="SM00448">
    <property type="entry name" value="REC"/>
    <property type="match status" value="1"/>
</dbReference>
<evidence type="ECO:0000313" key="3">
    <source>
        <dbReference type="EMBL" id="SLN65351.1"/>
    </source>
</evidence>
<dbReference type="InterPro" id="IPR011006">
    <property type="entry name" value="CheY-like_superfamily"/>
</dbReference>
<keyword evidence="1" id="KW-0597">Phosphoprotein</keyword>
<evidence type="ECO:0000259" key="2">
    <source>
        <dbReference type="PROSITE" id="PS50110"/>
    </source>
</evidence>
<evidence type="ECO:0000256" key="1">
    <source>
        <dbReference type="PROSITE-ProRule" id="PRU00169"/>
    </source>
</evidence>
<sequence>MEGHSIAGSKILLVEDEALFGVDLAMTLEERGFVVSGPLRHMATARAEIAAGRVDLALLDIDLGPGLTSFDIARVLQAHGVPYIFVSGHAPSAVELPADLSSFARMTKPVDVPNLLVLMRDALGSEATVGLGTAPTRNGSGQVATHRLV</sequence>
<protein>
    <submittedName>
        <fullName evidence="3">Two-component response regulator</fullName>
    </submittedName>
</protein>
<feature type="domain" description="Response regulatory" evidence="2">
    <location>
        <begin position="10"/>
        <end position="123"/>
    </location>
</feature>
<organism evidence="3 4">
    <name type="scientific">Palleronia marisminoris</name>
    <dbReference type="NCBI Taxonomy" id="315423"/>
    <lineage>
        <taxon>Bacteria</taxon>
        <taxon>Pseudomonadati</taxon>
        <taxon>Pseudomonadota</taxon>
        <taxon>Alphaproteobacteria</taxon>
        <taxon>Rhodobacterales</taxon>
        <taxon>Roseobacteraceae</taxon>
        <taxon>Palleronia</taxon>
    </lineage>
</organism>
<dbReference type="GO" id="GO:0000160">
    <property type="term" value="P:phosphorelay signal transduction system"/>
    <property type="evidence" value="ECO:0007669"/>
    <property type="project" value="InterPro"/>
</dbReference>
<dbReference type="EMBL" id="FWFV01000012">
    <property type="protein sequence ID" value="SLN65351.1"/>
    <property type="molecule type" value="Genomic_DNA"/>
</dbReference>
<reference evidence="3 4" key="1">
    <citation type="submission" date="2017-03" db="EMBL/GenBank/DDBJ databases">
        <authorList>
            <person name="Afonso C.L."/>
            <person name="Miller P.J."/>
            <person name="Scott M.A."/>
            <person name="Spackman E."/>
            <person name="Goraichik I."/>
            <person name="Dimitrov K.M."/>
            <person name="Suarez D.L."/>
            <person name="Swayne D.E."/>
        </authorList>
    </citation>
    <scope>NUCLEOTIDE SEQUENCE [LARGE SCALE GENOMIC DNA]</scope>
    <source>
        <strain evidence="3 4">CECT 7066</strain>
    </source>
</reference>
<dbReference type="InterPro" id="IPR001789">
    <property type="entry name" value="Sig_transdc_resp-reg_receiver"/>
</dbReference>
<dbReference type="Gene3D" id="3.40.50.2300">
    <property type="match status" value="1"/>
</dbReference>
<feature type="modified residue" description="4-aspartylphosphate" evidence="1">
    <location>
        <position position="60"/>
    </location>
</feature>
<dbReference type="OrthoDB" id="582170at2"/>
<name>A0A1Y5TIU3_9RHOB</name>
<gene>
    <name evidence="3" type="ORF">PAM7066_03257</name>
</gene>
<dbReference type="AlphaFoldDB" id="A0A1Y5TIU3"/>
<accession>A0A1Y5TIU3</accession>
<dbReference type="PROSITE" id="PS50110">
    <property type="entry name" value="RESPONSE_REGULATORY"/>
    <property type="match status" value="1"/>
</dbReference>
<dbReference type="STRING" id="315423.SAMN04488020_11365"/>
<dbReference type="RefSeq" id="WP_085855229.1">
    <property type="nucleotide sequence ID" value="NZ_FOPF01000013.1"/>
</dbReference>
<keyword evidence="4" id="KW-1185">Reference proteome</keyword>